<keyword evidence="2" id="KW-1185">Reference proteome</keyword>
<name>A0ACC1PL57_9PEZI</name>
<evidence type="ECO:0000313" key="1">
    <source>
        <dbReference type="EMBL" id="KAJ2995436.1"/>
    </source>
</evidence>
<reference evidence="1" key="1">
    <citation type="submission" date="2022-10" db="EMBL/GenBank/DDBJ databases">
        <title>Genome Sequence of Xylaria curta.</title>
        <authorList>
            <person name="Buettner E."/>
        </authorList>
    </citation>
    <scope>NUCLEOTIDE SEQUENCE</scope>
    <source>
        <strain evidence="1">Babe10</strain>
    </source>
</reference>
<accession>A0ACC1PL57</accession>
<evidence type="ECO:0000313" key="2">
    <source>
        <dbReference type="Proteomes" id="UP001143856"/>
    </source>
</evidence>
<sequence>MASNADSPTAAAKVSLATPDDIPELIHIFWEAFSGPAESTFPQTDDGRAWLERSFQNFLGKQSYYARRARCRWCGMPTRSFDSTIPKSSTARTFRSLIYRSPELQGRVLSFAVTHIVKLGQTVVGNSWKRRWSAAEDLPGVSEERLASYFETLAEAHHLTVGNEGHVYIEFLMTKSTSRHKGYATAIVDWITKLADDLDYACYLDGGGRGMGILERAGFVAKDIGHKYNDTPPPCVPMLRVKNKRGW</sequence>
<comment type="caution">
    <text evidence="1">The sequence shown here is derived from an EMBL/GenBank/DDBJ whole genome shotgun (WGS) entry which is preliminary data.</text>
</comment>
<organism evidence="1 2">
    <name type="scientific">Xylaria curta</name>
    <dbReference type="NCBI Taxonomy" id="42375"/>
    <lineage>
        <taxon>Eukaryota</taxon>
        <taxon>Fungi</taxon>
        <taxon>Dikarya</taxon>
        <taxon>Ascomycota</taxon>
        <taxon>Pezizomycotina</taxon>
        <taxon>Sordariomycetes</taxon>
        <taxon>Xylariomycetidae</taxon>
        <taxon>Xylariales</taxon>
        <taxon>Xylariaceae</taxon>
        <taxon>Xylaria</taxon>
    </lineage>
</organism>
<dbReference type="EMBL" id="JAPDGR010000133">
    <property type="protein sequence ID" value="KAJ2995436.1"/>
    <property type="molecule type" value="Genomic_DNA"/>
</dbReference>
<dbReference type="Proteomes" id="UP001143856">
    <property type="component" value="Unassembled WGS sequence"/>
</dbReference>
<gene>
    <name evidence="1" type="ORF">NUW58_g1271</name>
</gene>
<proteinExistence type="predicted"/>
<protein>
    <submittedName>
        <fullName evidence="1">Uncharacterized protein</fullName>
    </submittedName>
</protein>